<dbReference type="InterPro" id="IPR000871">
    <property type="entry name" value="Beta-lactam_class-A"/>
</dbReference>
<dbReference type="GO" id="GO:0046677">
    <property type="term" value="P:response to antibiotic"/>
    <property type="evidence" value="ECO:0007669"/>
    <property type="project" value="InterPro"/>
</dbReference>
<dbReference type="PANTHER" id="PTHR35333">
    <property type="entry name" value="BETA-LACTAMASE"/>
    <property type="match status" value="1"/>
</dbReference>
<gene>
    <name evidence="6" type="ORF">Lsha_2390</name>
</gene>
<accession>A0A0W0YKX7</accession>
<sequence length="358" mass="40608">MMTRTLFLRNIRMSGIKNCFFWALFCFLLSNQCLAGRGEADLAKKISAIEKKANVIIGITAVLIEKNKVMSHNGNKRFFMASTIKLPIAIAFLHRVDEKKDSLKRIIKLDYNNSVPGSGSLYHIFEKKKLNMSSQQIMNHMLINSDNSASDTLLDAVNGPQYVNKRMSALGFKNISVNRSILEMFMDTNDVDHSYLEKRRPVYSWKKILNSTPLSKKVLAWKRFEKDARDSTTPDDMANLLVKLYNGEALSESSTDLLIKTMEKCRTGRSRIKGLLPPNVKVAHKTGTWAIDEMDYLRYPGSKKLYRFASDVGIITLPHNKGHIALAIYVKSQSASDYPRSHSIALASKAVYDHFMKQ</sequence>
<evidence type="ECO:0000256" key="1">
    <source>
        <dbReference type="ARBA" id="ARBA00001526"/>
    </source>
</evidence>
<dbReference type="eggNOG" id="COG2367">
    <property type="taxonomic scope" value="Bacteria"/>
</dbReference>
<dbReference type="InterPro" id="IPR045155">
    <property type="entry name" value="Beta-lactam_cat"/>
</dbReference>
<evidence type="ECO:0000256" key="3">
    <source>
        <dbReference type="ARBA" id="ARBA00012865"/>
    </source>
</evidence>
<evidence type="ECO:0000256" key="4">
    <source>
        <dbReference type="SAM" id="SignalP"/>
    </source>
</evidence>
<evidence type="ECO:0000313" key="6">
    <source>
        <dbReference type="EMBL" id="KTD57549.1"/>
    </source>
</evidence>
<dbReference type="PANTHER" id="PTHR35333:SF3">
    <property type="entry name" value="BETA-LACTAMASE-TYPE TRANSPEPTIDASE FOLD CONTAINING PROTEIN"/>
    <property type="match status" value="1"/>
</dbReference>
<comment type="similarity">
    <text evidence="2">Belongs to the class-A beta-lactamase family.</text>
</comment>
<evidence type="ECO:0000259" key="5">
    <source>
        <dbReference type="Pfam" id="PF13354"/>
    </source>
</evidence>
<keyword evidence="6" id="KW-0378">Hydrolase</keyword>
<comment type="caution">
    <text evidence="6">The sequence shown here is derived from an EMBL/GenBank/DDBJ whole genome shotgun (WGS) entry which is preliminary data.</text>
</comment>
<protein>
    <recommendedName>
        <fullName evidence="3">beta-lactamase</fullName>
        <ecNumber evidence="3">3.5.2.6</ecNumber>
    </recommendedName>
</protein>
<name>A0A0W0YKX7_9GAMM</name>
<keyword evidence="7" id="KW-1185">Reference proteome</keyword>
<dbReference type="Gene3D" id="3.40.710.10">
    <property type="entry name" value="DD-peptidase/beta-lactamase superfamily"/>
    <property type="match status" value="1"/>
</dbReference>
<feature type="domain" description="Beta-lactamase class A catalytic" evidence="5">
    <location>
        <begin position="64"/>
        <end position="330"/>
    </location>
</feature>
<organism evidence="6 7">
    <name type="scientific">Legionella shakespearei DSM 23087</name>
    <dbReference type="NCBI Taxonomy" id="1122169"/>
    <lineage>
        <taxon>Bacteria</taxon>
        <taxon>Pseudomonadati</taxon>
        <taxon>Pseudomonadota</taxon>
        <taxon>Gammaproteobacteria</taxon>
        <taxon>Legionellales</taxon>
        <taxon>Legionellaceae</taxon>
        <taxon>Legionella</taxon>
    </lineage>
</organism>
<dbReference type="EC" id="3.5.2.6" evidence="3"/>
<evidence type="ECO:0000256" key="2">
    <source>
        <dbReference type="ARBA" id="ARBA00009009"/>
    </source>
</evidence>
<proteinExistence type="inferred from homology"/>
<dbReference type="RefSeq" id="WP_018576119.1">
    <property type="nucleotide sequence ID" value="NZ_KB892382.1"/>
</dbReference>
<comment type="catalytic activity">
    <reaction evidence="1">
        <text>a beta-lactam + H2O = a substituted beta-amino acid</text>
        <dbReference type="Rhea" id="RHEA:20401"/>
        <dbReference type="ChEBI" id="CHEBI:15377"/>
        <dbReference type="ChEBI" id="CHEBI:35627"/>
        <dbReference type="ChEBI" id="CHEBI:140347"/>
        <dbReference type="EC" id="3.5.2.6"/>
    </reaction>
</comment>
<dbReference type="SUPFAM" id="SSF56601">
    <property type="entry name" value="beta-lactamase/transpeptidase-like"/>
    <property type="match status" value="1"/>
</dbReference>
<dbReference type="Proteomes" id="UP000054600">
    <property type="component" value="Unassembled WGS sequence"/>
</dbReference>
<keyword evidence="4" id="KW-0732">Signal</keyword>
<reference evidence="6 7" key="1">
    <citation type="submission" date="2015-11" db="EMBL/GenBank/DDBJ databases">
        <title>Genomic analysis of 38 Legionella species identifies large and diverse effector repertoires.</title>
        <authorList>
            <person name="Burstein D."/>
            <person name="Amaro F."/>
            <person name="Zusman T."/>
            <person name="Lifshitz Z."/>
            <person name="Cohen O."/>
            <person name="Gilbert J.A."/>
            <person name="Pupko T."/>
            <person name="Shuman H.A."/>
            <person name="Segal G."/>
        </authorList>
    </citation>
    <scope>NUCLEOTIDE SEQUENCE [LARGE SCALE GENOMIC DNA]</scope>
    <source>
        <strain evidence="6 7">ATCC 49655</strain>
    </source>
</reference>
<dbReference type="Pfam" id="PF13354">
    <property type="entry name" value="Beta-lactamase2"/>
    <property type="match status" value="1"/>
</dbReference>
<dbReference type="PRINTS" id="PR00118">
    <property type="entry name" value="BLACTAMASEA"/>
</dbReference>
<dbReference type="GO" id="GO:0030655">
    <property type="term" value="P:beta-lactam antibiotic catabolic process"/>
    <property type="evidence" value="ECO:0007669"/>
    <property type="project" value="InterPro"/>
</dbReference>
<dbReference type="PATRIC" id="fig|1122169.6.peg.2743"/>
<dbReference type="EMBL" id="LNYW01000066">
    <property type="protein sequence ID" value="KTD57549.1"/>
    <property type="molecule type" value="Genomic_DNA"/>
</dbReference>
<feature type="signal peptide" evidence="4">
    <location>
        <begin position="1"/>
        <end position="35"/>
    </location>
</feature>
<dbReference type="AlphaFoldDB" id="A0A0W0YKX7"/>
<dbReference type="GO" id="GO:0008800">
    <property type="term" value="F:beta-lactamase activity"/>
    <property type="evidence" value="ECO:0007669"/>
    <property type="project" value="UniProtKB-EC"/>
</dbReference>
<evidence type="ECO:0000313" key="7">
    <source>
        <dbReference type="Proteomes" id="UP000054600"/>
    </source>
</evidence>
<dbReference type="STRING" id="1122169.Lsha_2390"/>
<dbReference type="InterPro" id="IPR012338">
    <property type="entry name" value="Beta-lactam/transpept-like"/>
</dbReference>
<feature type="chain" id="PRO_5006917723" description="beta-lactamase" evidence="4">
    <location>
        <begin position="36"/>
        <end position="358"/>
    </location>
</feature>